<accession>A0A645EQ57</accession>
<dbReference type="AlphaFoldDB" id="A0A645EQ57"/>
<name>A0A645EQ57_9ZZZZ</name>
<proteinExistence type="predicted"/>
<evidence type="ECO:0000313" key="1">
    <source>
        <dbReference type="EMBL" id="MPN03576.1"/>
    </source>
</evidence>
<gene>
    <name evidence="1" type="ORF">SDC9_150807</name>
</gene>
<dbReference type="EMBL" id="VSSQ01049497">
    <property type="protein sequence ID" value="MPN03576.1"/>
    <property type="molecule type" value="Genomic_DNA"/>
</dbReference>
<comment type="caution">
    <text evidence="1">The sequence shown here is derived from an EMBL/GenBank/DDBJ whole genome shotgun (WGS) entry which is preliminary data.</text>
</comment>
<organism evidence="1">
    <name type="scientific">bioreactor metagenome</name>
    <dbReference type="NCBI Taxonomy" id="1076179"/>
    <lineage>
        <taxon>unclassified sequences</taxon>
        <taxon>metagenomes</taxon>
        <taxon>ecological metagenomes</taxon>
    </lineage>
</organism>
<sequence length="35" mass="4279">MYGLWNENEVLFHLLPDGENDEIEQNRFLKILMKE</sequence>
<protein>
    <submittedName>
        <fullName evidence="1">Uncharacterized protein</fullName>
    </submittedName>
</protein>
<reference evidence="1" key="1">
    <citation type="submission" date="2019-08" db="EMBL/GenBank/DDBJ databases">
        <authorList>
            <person name="Kucharzyk K."/>
            <person name="Murdoch R.W."/>
            <person name="Higgins S."/>
            <person name="Loffler F."/>
        </authorList>
    </citation>
    <scope>NUCLEOTIDE SEQUENCE</scope>
</reference>